<dbReference type="Gene3D" id="3.20.20.80">
    <property type="entry name" value="Glycosidases"/>
    <property type="match status" value="1"/>
</dbReference>
<keyword evidence="1 4" id="KW-0378">Hydrolase</keyword>
<dbReference type="ExpressionAtlas" id="A0A072TEX8">
    <property type="expression patterns" value="differential"/>
</dbReference>
<dbReference type="PROSITE" id="PS51910">
    <property type="entry name" value="GH18_2"/>
    <property type="match status" value="1"/>
</dbReference>
<dbReference type="EMBL" id="KL403168">
    <property type="protein sequence ID" value="KEH15912.1"/>
    <property type="molecule type" value="Genomic_DNA"/>
</dbReference>
<evidence type="ECO:0000313" key="5">
    <source>
        <dbReference type="EMBL" id="RHN73882.1"/>
    </source>
</evidence>
<dbReference type="GO" id="GO:0008843">
    <property type="term" value="F:endochitinase activity"/>
    <property type="evidence" value="ECO:0007669"/>
    <property type="project" value="UniProtKB-EC"/>
</dbReference>
<dbReference type="EMBL" id="PSQE01000002">
    <property type="protein sequence ID" value="RHN73882.1"/>
    <property type="molecule type" value="Genomic_DNA"/>
</dbReference>
<dbReference type="Gramene" id="rna9771">
    <property type="protein sequence ID" value="RHN73883.1"/>
    <property type="gene ID" value="gene9771"/>
</dbReference>
<dbReference type="InterPro" id="IPR001579">
    <property type="entry name" value="Glyco_hydro_18_chit_AS"/>
</dbReference>
<dbReference type="AlphaFoldDB" id="A0A072TEX8"/>
<evidence type="ECO:0000256" key="2">
    <source>
        <dbReference type="ARBA" id="ARBA00023295"/>
    </source>
</evidence>
<dbReference type="PRINTS" id="PR00551">
    <property type="entry name" value="2SGLOBULIN"/>
</dbReference>
<dbReference type="Gramene" id="rna9769">
    <property type="protein sequence ID" value="RHN73882.1"/>
    <property type="gene ID" value="gene9769"/>
</dbReference>
<protein>
    <submittedName>
        <fullName evidence="4">Glycoside hydrolase family 18 protein</fullName>
    </submittedName>
    <submittedName>
        <fullName evidence="5">Putative chitinase</fullName>
        <ecNumber evidence="5">3.2.1.14</ecNumber>
    </submittedName>
</protein>
<keyword evidence="2 5" id="KW-0326">Glycosidase</keyword>
<dbReference type="EMBL" id="PSQE01000002">
    <property type="protein sequence ID" value="RHN73883.1"/>
    <property type="molecule type" value="Genomic_DNA"/>
</dbReference>
<dbReference type="GO" id="GO:0005975">
    <property type="term" value="P:carbohydrate metabolic process"/>
    <property type="evidence" value="ECO:0007669"/>
    <property type="project" value="InterPro"/>
</dbReference>
<organism evidence="4 8">
    <name type="scientific">Medicago truncatula</name>
    <name type="common">Barrel medic</name>
    <name type="synonym">Medicago tribuloides</name>
    <dbReference type="NCBI Taxonomy" id="3880"/>
    <lineage>
        <taxon>Eukaryota</taxon>
        <taxon>Viridiplantae</taxon>
        <taxon>Streptophyta</taxon>
        <taxon>Embryophyta</taxon>
        <taxon>Tracheophyta</taxon>
        <taxon>Spermatophyta</taxon>
        <taxon>Magnoliopsida</taxon>
        <taxon>eudicotyledons</taxon>
        <taxon>Gunneridae</taxon>
        <taxon>Pentapetalae</taxon>
        <taxon>rosids</taxon>
        <taxon>fabids</taxon>
        <taxon>Fabales</taxon>
        <taxon>Fabaceae</taxon>
        <taxon>Papilionoideae</taxon>
        <taxon>50 kb inversion clade</taxon>
        <taxon>NPAAA clade</taxon>
        <taxon>Hologalegina</taxon>
        <taxon>IRL clade</taxon>
        <taxon>Trifolieae</taxon>
        <taxon>Medicago</taxon>
    </lineage>
</organism>
<reference evidence="5" key="5">
    <citation type="journal article" date="2018" name="Nat. Plants">
        <title>Whole-genome landscape of Medicago truncatula symbiotic genes.</title>
        <authorList>
            <person name="Pecrix Y."/>
            <person name="Gamas P."/>
            <person name="Carrere S."/>
        </authorList>
    </citation>
    <scope>NUCLEOTIDE SEQUENCE</scope>
    <source>
        <tissue evidence="5">Leaves</tissue>
    </source>
</reference>
<name>A0A072TEX8_MEDTR</name>
<dbReference type="InterPro" id="IPR001223">
    <property type="entry name" value="Glyco_hydro18_cat"/>
</dbReference>
<dbReference type="PROSITE" id="PS01095">
    <property type="entry name" value="GH18_1"/>
    <property type="match status" value="1"/>
</dbReference>
<reference evidence="4 8" key="2">
    <citation type="journal article" date="2014" name="BMC Genomics">
        <title>An improved genome release (version Mt4.0) for the model legume Medicago truncatula.</title>
        <authorList>
            <person name="Tang H."/>
            <person name="Krishnakumar V."/>
            <person name="Bidwell S."/>
            <person name="Rosen B."/>
            <person name="Chan A."/>
            <person name="Zhou S."/>
            <person name="Gentzbittel L."/>
            <person name="Childs K.L."/>
            <person name="Yandell M."/>
            <person name="Gundlach H."/>
            <person name="Mayer K.F."/>
            <person name="Schwartz D.C."/>
            <person name="Town C.D."/>
        </authorList>
    </citation>
    <scope>GENOME REANNOTATION</scope>
    <source>
        <strain evidence="4">A17</strain>
        <strain evidence="7 8">cv. Jemalong A17</strain>
    </source>
</reference>
<dbReference type="HOGENOM" id="CLU_065258_1_0_1"/>
<reference evidence="9" key="4">
    <citation type="journal article" date="2018" name="Nat. Plants">
        <title>Whole-genome landscape of Medicago truncatula symbiotic genes.</title>
        <authorList>
            <person name="Pecrix Y."/>
            <person name="Staton S.E."/>
            <person name="Sallet E."/>
            <person name="Lelandais-Briere C."/>
            <person name="Moreau S."/>
            <person name="Carrere S."/>
            <person name="Blein T."/>
            <person name="Jardinaud M.F."/>
            <person name="Latrasse D."/>
            <person name="Zouine M."/>
            <person name="Zahm M."/>
            <person name="Kreplak J."/>
            <person name="Mayjonade B."/>
            <person name="Satge C."/>
            <person name="Perez M."/>
            <person name="Cauet S."/>
            <person name="Marande W."/>
            <person name="Chantry-Darmon C."/>
            <person name="Lopez-Roques C."/>
            <person name="Bouchez O."/>
            <person name="Berard A."/>
            <person name="Debelle F."/>
            <person name="Munos S."/>
            <person name="Bendahmane A."/>
            <person name="Berges H."/>
            <person name="Niebel A."/>
            <person name="Buitink J."/>
            <person name="Frugier F."/>
            <person name="Benhamed M."/>
            <person name="Crespi M."/>
            <person name="Gouzy J."/>
            <person name="Gamas P."/>
        </authorList>
    </citation>
    <scope>NUCLEOTIDE SEQUENCE [LARGE SCALE GENOMIC DNA]</scope>
    <source>
        <strain evidence="9">cv. Jemalong A17</strain>
    </source>
</reference>
<dbReference type="Proteomes" id="UP000002051">
    <property type="component" value="Unassembled WGS sequence"/>
</dbReference>
<gene>
    <name evidence="7" type="primary">25481081</name>
    <name evidence="4" type="ORF">MTR_0443s0040</name>
    <name evidence="5" type="ORF">MtrunA17_Chr2g0303381</name>
    <name evidence="6" type="ORF">MtrunA17_Chr2g0303401</name>
</gene>
<evidence type="ECO:0000313" key="9">
    <source>
        <dbReference type="Proteomes" id="UP000265566"/>
    </source>
</evidence>
<keyword evidence="8" id="KW-1185">Reference proteome</keyword>
<evidence type="ECO:0000256" key="1">
    <source>
        <dbReference type="ARBA" id="ARBA00022801"/>
    </source>
</evidence>
<accession>A0A072TEX8</accession>
<proteinExistence type="predicted"/>
<feature type="domain" description="GH18" evidence="3">
    <location>
        <begin position="15"/>
        <end position="301"/>
    </location>
</feature>
<reference evidence="7" key="3">
    <citation type="submission" date="2015-06" db="UniProtKB">
        <authorList>
            <consortium name="EnsemblPlants"/>
        </authorList>
    </citation>
    <scope>IDENTIFICATION</scope>
    <source>
        <strain evidence="7">cv. Jemalong A17</strain>
    </source>
</reference>
<dbReference type="PANTHER" id="PTHR46476">
    <property type="entry name" value="CHITINASE 2-LIKE"/>
    <property type="match status" value="1"/>
</dbReference>
<dbReference type="EnsemblPlants" id="KEH15912">
    <property type="protein sequence ID" value="KEH15912"/>
    <property type="gene ID" value="MTR_0443s0040"/>
</dbReference>
<dbReference type="OrthoDB" id="1395031at2759"/>
<dbReference type="eggNOG" id="ENOG502QV99">
    <property type="taxonomic scope" value="Eukaryota"/>
</dbReference>
<evidence type="ECO:0000313" key="6">
    <source>
        <dbReference type="EMBL" id="RHN73883.1"/>
    </source>
</evidence>
<reference evidence="4 8" key="1">
    <citation type="journal article" date="2011" name="Nature">
        <title>The Medicago genome provides insight into the evolution of rhizobial symbioses.</title>
        <authorList>
            <person name="Young N.D."/>
            <person name="Debelle F."/>
            <person name="Oldroyd G.E."/>
            <person name="Geurts R."/>
            <person name="Cannon S.B."/>
            <person name="Udvardi M.K."/>
            <person name="Benedito V.A."/>
            <person name="Mayer K.F."/>
            <person name="Gouzy J."/>
            <person name="Schoof H."/>
            <person name="Van de Peer Y."/>
            <person name="Proost S."/>
            <person name="Cook D.R."/>
            <person name="Meyers B.C."/>
            <person name="Spannagl M."/>
            <person name="Cheung F."/>
            <person name="De Mita S."/>
            <person name="Krishnakumar V."/>
            <person name="Gundlach H."/>
            <person name="Zhou S."/>
            <person name="Mudge J."/>
            <person name="Bharti A.K."/>
            <person name="Murray J.D."/>
            <person name="Naoumkina M.A."/>
            <person name="Rosen B."/>
            <person name="Silverstein K.A."/>
            <person name="Tang H."/>
            <person name="Rombauts S."/>
            <person name="Zhao P.X."/>
            <person name="Zhou P."/>
            <person name="Barbe V."/>
            <person name="Bardou P."/>
            <person name="Bechner M."/>
            <person name="Bellec A."/>
            <person name="Berger A."/>
            <person name="Berges H."/>
            <person name="Bidwell S."/>
            <person name="Bisseling T."/>
            <person name="Choisne N."/>
            <person name="Couloux A."/>
            <person name="Denny R."/>
            <person name="Deshpande S."/>
            <person name="Dai X."/>
            <person name="Doyle J.J."/>
            <person name="Dudez A.M."/>
            <person name="Farmer A.D."/>
            <person name="Fouteau S."/>
            <person name="Franken C."/>
            <person name="Gibelin C."/>
            <person name="Gish J."/>
            <person name="Goldstein S."/>
            <person name="Gonzalez A.J."/>
            <person name="Green P.J."/>
            <person name="Hallab A."/>
            <person name="Hartog M."/>
            <person name="Hua A."/>
            <person name="Humphray S.J."/>
            <person name="Jeong D.H."/>
            <person name="Jing Y."/>
            <person name="Jocker A."/>
            <person name="Kenton S.M."/>
            <person name="Kim D.J."/>
            <person name="Klee K."/>
            <person name="Lai H."/>
            <person name="Lang C."/>
            <person name="Lin S."/>
            <person name="Macmil S.L."/>
            <person name="Magdelenat G."/>
            <person name="Matthews L."/>
            <person name="McCorrison J."/>
            <person name="Monaghan E.L."/>
            <person name="Mun J.H."/>
            <person name="Najar F.Z."/>
            <person name="Nicholson C."/>
            <person name="Noirot C."/>
            <person name="O'Bleness M."/>
            <person name="Paule C.R."/>
            <person name="Poulain J."/>
            <person name="Prion F."/>
            <person name="Qin B."/>
            <person name="Qu C."/>
            <person name="Retzel E.F."/>
            <person name="Riddle C."/>
            <person name="Sallet E."/>
            <person name="Samain S."/>
            <person name="Samson N."/>
            <person name="Sanders I."/>
            <person name="Saurat O."/>
            <person name="Scarpelli C."/>
            <person name="Schiex T."/>
            <person name="Segurens B."/>
            <person name="Severin A.J."/>
            <person name="Sherrier D.J."/>
            <person name="Shi R."/>
            <person name="Sims S."/>
            <person name="Singer S.R."/>
            <person name="Sinharoy S."/>
            <person name="Sterck L."/>
            <person name="Viollet A."/>
            <person name="Wang B.B."/>
            <person name="Wang K."/>
            <person name="Wang M."/>
            <person name="Wang X."/>
            <person name="Warfsmann J."/>
            <person name="Weissenbach J."/>
            <person name="White D.D."/>
            <person name="White J.D."/>
            <person name="Wiley G.B."/>
            <person name="Wincker P."/>
            <person name="Xing Y."/>
            <person name="Yang L."/>
            <person name="Yao Z."/>
            <person name="Ying F."/>
            <person name="Zhai J."/>
            <person name="Zhou L."/>
            <person name="Zuber A."/>
            <person name="Denarie J."/>
            <person name="Dixon R.A."/>
            <person name="May G.D."/>
            <person name="Schwartz D.C."/>
            <person name="Rogers J."/>
            <person name="Quetier F."/>
            <person name="Town C.D."/>
            <person name="Roe B.A."/>
        </authorList>
    </citation>
    <scope>NUCLEOTIDE SEQUENCE [LARGE SCALE GENOMIC DNA]</scope>
    <source>
        <strain evidence="4">A17</strain>
        <strain evidence="7 8">cv. Jemalong A17</strain>
    </source>
</reference>
<dbReference type="SUPFAM" id="SSF51445">
    <property type="entry name" value="(Trans)glycosidases"/>
    <property type="match status" value="1"/>
</dbReference>
<dbReference type="EC" id="3.2.1.14" evidence="5"/>
<dbReference type="PANTHER" id="PTHR46476:SF13">
    <property type="entry name" value="2, PUTATIVE, EXPRESSED-RELATED"/>
    <property type="match status" value="1"/>
</dbReference>
<dbReference type="InterPro" id="IPR000677">
    <property type="entry name" value="Chitinase-like"/>
</dbReference>
<sequence>MSDHSQNIKTVLRPKIFREYVGVKDEPETLDDFPVNIIHDDVNQFHFILGFATEAYKDGKGTGHFIRDWNFDYFSPEKVFEHKKKYKNMKVMITIGGHGPKYPFNPKEKKVWIFNATSSIRHIIQDYENYLVNDNSCHCTSIIDGIDINYEYIDSSVTGADFSNCIGEVIKRLKKDKHVSKSMEYVSIAPTELLQAHYRTLFWDHKMNINYVDYKFYNQTISTENEFDELYNQLVTDYGGELKLLVGVSTDPSDTKMKRQVFIEGVTRLINNKSLPGLFVWSANDSANPPSNDIEPYILEEILLELFTNN</sequence>
<dbReference type="STRING" id="3880.A0A072TEX8"/>
<dbReference type="InterPro" id="IPR017853">
    <property type="entry name" value="GH"/>
</dbReference>
<evidence type="ECO:0000313" key="7">
    <source>
        <dbReference type="EnsemblPlants" id="KEH15912"/>
    </source>
</evidence>
<dbReference type="KEGG" id="mtr:25481081"/>
<dbReference type="PaxDb" id="3880-AES65715"/>
<evidence type="ECO:0000313" key="4">
    <source>
        <dbReference type="EMBL" id="KEH15912.1"/>
    </source>
</evidence>
<evidence type="ECO:0000313" key="8">
    <source>
        <dbReference type="Proteomes" id="UP000002051"/>
    </source>
</evidence>
<evidence type="ECO:0000259" key="3">
    <source>
        <dbReference type="PROSITE" id="PS51910"/>
    </source>
</evidence>
<dbReference type="Proteomes" id="UP000265566">
    <property type="component" value="Chromosome 2"/>
</dbReference>